<evidence type="ECO:0000313" key="9">
    <source>
        <dbReference type="EMBL" id="OCL90366.1"/>
    </source>
</evidence>
<evidence type="ECO:0000259" key="7">
    <source>
        <dbReference type="PROSITE" id="PS51192"/>
    </source>
</evidence>
<feature type="domain" description="Helicase ATP-binding" evidence="7">
    <location>
        <begin position="1"/>
        <end position="48"/>
    </location>
</feature>
<accession>A0ABX2YAH1</accession>
<evidence type="ECO:0000256" key="2">
    <source>
        <dbReference type="ARBA" id="ARBA00022801"/>
    </source>
</evidence>
<comment type="caution">
    <text evidence="9">The sequence shown here is derived from an EMBL/GenBank/DDBJ whole genome shotgun (WGS) entry which is preliminary data.</text>
</comment>
<dbReference type="EMBL" id="LDIR01000004">
    <property type="protein sequence ID" value="OCL90366.1"/>
    <property type="molecule type" value="Genomic_DNA"/>
</dbReference>
<keyword evidence="1" id="KW-0547">Nucleotide-binding</keyword>
<evidence type="ECO:0000259" key="8">
    <source>
        <dbReference type="PROSITE" id="PS51194"/>
    </source>
</evidence>
<feature type="compositionally biased region" description="Basic residues" evidence="6">
    <location>
        <begin position="250"/>
        <end position="265"/>
    </location>
</feature>
<dbReference type="GO" id="GO:0003724">
    <property type="term" value="F:RNA helicase activity"/>
    <property type="evidence" value="ECO:0007669"/>
    <property type="project" value="UniProtKB-EC"/>
</dbReference>
<dbReference type="GO" id="GO:0016787">
    <property type="term" value="F:hydrolase activity"/>
    <property type="evidence" value="ECO:0007669"/>
    <property type="project" value="UniProtKB-KW"/>
</dbReference>
<evidence type="ECO:0000256" key="6">
    <source>
        <dbReference type="SAM" id="MobiDB-lite"/>
    </source>
</evidence>
<reference evidence="9 10" key="1">
    <citation type="submission" date="2015-05" db="EMBL/GenBank/DDBJ databases">
        <authorList>
            <person name="Rovetto F."/>
            <person name="Cocolin L."/>
            <person name="Illeghems K."/>
            <person name="Van Nieuwerburgh F."/>
            <person name="Houf K."/>
        </authorList>
    </citation>
    <scope>NUCLEOTIDE SEQUENCE [LARGE SCALE GENOMIC DNA]</scope>
    <source>
        <strain evidence="9 10">117434</strain>
    </source>
</reference>
<dbReference type="PANTHER" id="PTHR47959:SF13">
    <property type="entry name" value="ATP-DEPENDENT RNA HELICASE RHLE"/>
    <property type="match status" value="1"/>
</dbReference>
<dbReference type="Proteomes" id="UP000093159">
    <property type="component" value="Unassembled WGS sequence"/>
</dbReference>
<organism evidence="9 10">
    <name type="scientific">Arcobacter porcinus</name>
    <dbReference type="NCBI Taxonomy" id="1935204"/>
    <lineage>
        <taxon>Bacteria</taxon>
        <taxon>Pseudomonadati</taxon>
        <taxon>Campylobacterota</taxon>
        <taxon>Epsilonproteobacteria</taxon>
        <taxon>Campylobacterales</taxon>
        <taxon>Arcobacteraceae</taxon>
        <taxon>Arcobacter</taxon>
    </lineage>
</organism>
<dbReference type="Gene3D" id="3.40.50.300">
    <property type="entry name" value="P-loop containing nucleotide triphosphate hydrolases"/>
    <property type="match status" value="2"/>
</dbReference>
<dbReference type="CDD" id="cd18787">
    <property type="entry name" value="SF2_C_DEAD"/>
    <property type="match status" value="1"/>
</dbReference>
<keyword evidence="10" id="KW-1185">Reference proteome</keyword>
<dbReference type="PROSITE" id="PS51194">
    <property type="entry name" value="HELICASE_CTER"/>
    <property type="match status" value="1"/>
</dbReference>
<evidence type="ECO:0000256" key="5">
    <source>
        <dbReference type="ARBA" id="ARBA00038437"/>
    </source>
</evidence>
<evidence type="ECO:0000256" key="4">
    <source>
        <dbReference type="ARBA" id="ARBA00022840"/>
    </source>
</evidence>
<dbReference type="InterPro" id="IPR014001">
    <property type="entry name" value="Helicase_ATP-bd"/>
</dbReference>
<keyword evidence="2 9" id="KW-0378">Hydrolase</keyword>
<feature type="region of interest" description="Disordered" evidence="6">
    <location>
        <begin position="236"/>
        <end position="265"/>
    </location>
</feature>
<dbReference type="SUPFAM" id="SSF52540">
    <property type="entry name" value="P-loop containing nucleoside triphosphate hydrolases"/>
    <property type="match status" value="1"/>
</dbReference>
<name>A0ABX2YAH1_9BACT</name>
<keyword evidence="3 9" id="KW-0347">Helicase</keyword>
<dbReference type="SMART" id="SM00490">
    <property type="entry name" value="HELICc"/>
    <property type="match status" value="1"/>
</dbReference>
<dbReference type="PROSITE" id="PS51192">
    <property type="entry name" value="HELICASE_ATP_BIND_1"/>
    <property type="match status" value="1"/>
</dbReference>
<comment type="similarity">
    <text evidence="5">Belongs to the DEAD box helicase family.</text>
</comment>
<dbReference type="Pfam" id="PF00271">
    <property type="entry name" value="Helicase_C"/>
    <property type="match status" value="1"/>
</dbReference>
<dbReference type="InterPro" id="IPR050079">
    <property type="entry name" value="DEAD_box_RNA_helicase"/>
</dbReference>
<feature type="domain" description="Helicase C-terminal" evidence="8">
    <location>
        <begin position="72"/>
        <end position="224"/>
    </location>
</feature>
<evidence type="ECO:0000256" key="1">
    <source>
        <dbReference type="ARBA" id="ARBA00022741"/>
    </source>
</evidence>
<evidence type="ECO:0000313" key="10">
    <source>
        <dbReference type="Proteomes" id="UP000093159"/>
    </source>
</evidence>
<gene>
    <name evidence="9" type="primary">rhlE</name>
    <name evidence="9" type="ORF">AAX28_01852</name>
</gene>
<dbReference type="EC" id="3.6.4.13" evidence="9"/>
<sequence length="265" mass="29924">MLDMGFIKDLEMILPNIGKSRQISMFSATINSTVKKLAKEFLNNPAVIEVTTQRQSVSTINHEAVLVDQDKKLEALSFLIGSKNINQALIFVNKKDEANSIVENLMLDGIKASCIHGDIRQSSRALALRKFKEKELQVLVCTDIAARGIDIENLPCVINFTLPQSINDFTHRVGRTGRAGNTGTAISFLSVKDYKFFAEIEKELILNVKRYELDGFETLEKKPRVKQKIVKSIKEKKTLSKTKEQTNSSKKTKKSDKFRKMTKRG</sequence>
<dbReference type="PANTHER" id="PTHR47959">
    <property type="entry name" value="ATP-DEPENDENT RNA HELICASE RHLE-RELATED"/>
    <property type="match status" value="1"/>
</dbReference>
<proteinExistence type="inferred from homology"/>
<keyword evidence="4" id="KW-0067">ATP-binding</keyword>
<evidence type="ECO:0000256" key="3">
    <source>
        <dbReference type="ARBA" id="ARBA00022806"/>
    </source>
</evidence>
<dbReference type="InterPro" id="IPR001650">
    <property type="entry name" value="Helicase_C-like"/>
</dbReference>
<dbReference type="InterPro" id="IPR027417">
    <property type="entry name" value="P-loop_NTPase"/>
</dbReference>
<protein>
    <submittedName>
        <fullName evidence="9">ATP-dependent RNA helicase RhlE</fullName>
        <ecNumber evidence="9">3.6.4.13</ecNumber>
    </submittedName>
</protein>